<keyword evidence="5" id="KW-0808">Transferase</keyword>
<keyword evidence="3 5" id="KW-0067">ATP-binding</keyword>
<dbReference type="PANTHER" id="PTHR10695">
    <property type="entry name" value="DEPHOSPHO-COA KINASE-RELATED"/>
    <property type="match status" value="1"/>
</dbReference>
<comment type="pathway">
    <text evidence="5">Cofactor biosynthesis; coenzyme A biosynthesis; CoA from (R)-pantothenate: step 5/5.</text>
</comment>
<comment type="subcellular location">
    <subcellularLocation>
        <location evidence="5">Cytoplasm</location>
    </subcellularLocation>
</comment>
<dbReference type="EC" id="2.7.1.24" evidence="5 6"/>
<dbReference type="PANTHER" id="PTHR10695:SF46">
    <property type="entry name" value="BIFUNCTIONAL COENZYME A SYNTHASE-RELATED"/>
    <property type="match status" value="1"/>
</dbReference>
<evidence type="ECO:0000256" key="5">
    <source>
        <dbReference type="HAMAP-Rule" id="MF_00376"/>
    </source>
</evidence>
<dbReference type="OrthoDB" id="9812943at2"/>
<organism evidence="7 8">
    <name type="scientific">Aquibium oceanicum</name>
    <dbReference type="NCBI Taxonomy" id="1670800"/>
    <lineage>
        <taxon>Bacteria</taxon>
        <taxon>Pseudomonadati</taxon>
        <taxon>Pseudomonadota</taxon>
        <taxon>Alphaproteobacteria</taxon>
        <taxon>Hyphomicrobiales</taxon>
        <taxon>Phyllobacteriaceae</taxon>
        <taxon>Aquibium</taxon>
    </lineage>
</organism>
<evidence type="ECO:0000313" key="7">
    <source>
        <dbReference type="EMBL" id="APH70278.1"/>
    </source>
</evidence>
<name>A0A1L3SLK0_9HYPH</name>
<keyword evidence="8" id="KW-1185">Reference proteome</keyword>
<proteinExistence type="inferred from homology"/>
<dbReference type="Proteomes" id="UP000182840">
    <property type="component" value="Chromosome"/>
</dbReference>
<gene>
    <name evidence="5" type="primary">coaE</name>
    <name evidence="7" type="ORF">BSQ44_01935</name>
</gene>
<dbReference type="GO" id="GO:0005524">
    <property type="term" value="F:ATP binding"/>
    <property type="evidence" value="ECO:0007669"/>
    <property type="project" value="UniProtKB-UniRule"/>
</dbReference>
<evidence type="ECO:0000256" key="2">
    <source>
        <dbReference type="ARBA" id="ARBA00022741"/>
    </source>
</evidence>
<dbReference type="PROSITE" id="PS51219">
    <property type="entry name" value="DPCK"/>
    <property type="match status" value="1"/>
</dbReference>
<feature type="binding site" evidence="5">
    <location>
        <begin position="11"/>
        <end position="16"/>
    </location>
    <ligand>
        <name>ATP</name>
        <dbReference type="ChEBI" id="CHEBI:30616"/>
    </ligand>
</feature>
<dbReference type="HAMAP" id="MF_00376">
    <property type="entry name" value="Dephospho_CoA_kinase"/>
    <property type="match status" value="1"/>
</dbReference>
<evidence type="ECO:0000256" key="4">
    <source>
        <dbReference type="ARBA" id="ARBA00022993"/>
    </source>
</evidence>
<dbReference type="InterPro" id="IPR027417">
    <property type="entry name" value="P-loop_NTPase"/>
</dbReference>
<keyword evidence="5 7" id="KW-0418">Kinase</keyword>
<evidence type="ECO:0000256" key="6">
    <source>
        <dbReference type="NCBIfam" id="TIGR00152"/>
    </source>
</evidence>
<dbReference type="UniPathway" id="UPA00241">
    <property type="reaction ID" value="UER00356"/>
</dbReference>
<comment type="similarity">
    <text evidence="1 5">Belongs to the CoaE family.</text>
</comment>
<dbReference type="RefSeq" id="WP_072601690.1">
    <property type="nucleotide sequence ID" value="NZ_CP018171.1"/>
</dbReference>
<sequence>MIILGLTGSIGMGKSTTAKMFADFGVPVNDADATVHELYRGVAVPLIGEAFPEAIRDGVVDRTRLAQSVLGNGEAMRKLEAIVHPLVREAEAEFVRLQESRGAPLIVLDIPLLFEAGGADRVDRIVVVTASPEVQRERVLKRPGMTEQKFEAIRAKQMPDAEKRARADFVIDTGQGMEPARQAVAAIIGELTGHRPA</sequence>
<dbReference type="KEGG" id="meso:BSQ44_01935"/>
<comment type="function">
    <text evidence="5">Catalyzes the phosphorylation of the 3'-hydroxyl group of dephosphocoenzyme A to form coenzyme A.</text>
</comment>
<keyword evidence="4 5" id="KW-0173">Coenzyme A biosynthesis</keyword>
<evidence type="ECO:0000256" key="1">
    <source>
        <dbReference type="ARBA" id="ARBA00009018"/>
    </source>
</evidence>
<accession>A0A1L3SLK0</accession>
<comment type="catalytic activity">
    <reaction evidence="5">
        <text>3'-dephospho-CoA + ATP = ADP + CoA + H(+)</text>
        <dbReference type="Rhea" id="RHEA:18245"/>
        <dbReference type="ChEBI" id="CHEBI:15378"/>
        <dbReference type="ChEBI" id="CHEBI:30616"/>
        <dbReference type="ChEBI" id="CHEBI:57287"/>
        <dbReference type="ChEBI" id="CHEBI:57328"/>
        <dbReference type="ChEBI" id="CHEBI:456216"/>
        <dbReference type="EC" id="2.7.1.24"/>
    </reaction>
</comment>
<dbReference type="STRING" id="1670800.BSQ44_01935"/>
<dbReference type="NCBIfam" id="TIGR00152">
    <property type="entry name" value="dephospho-CoA kinase"/>
    <property type="match status" value="1"/>
</dbReference>
<evidence type="ECO:0000313" key="8">
    <source>
        <dbReference type="Proteomes" id="UP000182840"/>
    </source>
</evidence>
<evidence type="ECO:0000256" key="3">
    <source>
        <dbReference type="ARBA" id="ARBA00022840"/>
    </source>
</evidence>
<dbReference type="GO" id="GO:0015937">
    <property type="term" value="P:coenzyme A biosynthetic process"/>
    <property type="evidence" value="ECO:0007669"/>
    <property type="project" value="UniProtKB-UniRule"/>
</dbReference>
<dbReference type="GO" id="GO:0005737">
    <property type="term" value="C:cytoplasm"/>
    <property type="evidence" value="ECO:0007669"/>
    <property type="project" value="UniProtKB-SubCell"/>
</dbReference>
<protein>
    <recommendedName>
        <fullName evidence="5 6">Dephospho-CoA kinase</fullName>
        <ecNumber evidence="5 6">2.7.1.24</ecNumber>
    </recommendedName>
    <alternativeName>
        <fullName evidence="5">Dephosphocoenzyme A kinase</fullName>
    </alternativeName>
</protein>
<dbReference type="GO" id="GO:0004140">
    <property type="term" value="F:dephospho-CoA kinase activity"/>
    <property type="evidence" value="ECO:0007669"/>
    <property type="project" value="UniProtKB-UniRule"/>
</dbReference>
<dbReference type="CDD" id="cd02022">
    <property type="entry name" value="DPCK"/>
    <property type="match status" value="1"/>
</dbReference>
<reference evidence="8" key="1">
    <citation type="submission" date="2016-11" db="EMBL/GenBank/DDBJ databases">
        <title>Mesorhizobium oceanicum sp. nov., isolated from deep seawater in South China Sea.</title>
        <authorList>
            <person name="Fu G.-Y."/>
        </authorList>
    </citation>
    <scope>NUCLEOTIDE SEQUENCE [LARGE SCALE GENOMIC DNA]</scope>
    <source>
        <strain evidence="8">B7</strain>
    </source>
</reference>
<dbReference type="Gene3D" id="3.40.50.300">
    <property type="entry name" value="P-loop containing nucleotide triphosphate hydrolases"/>
    <property type="match status" value="1"/>
</dbReference>
<dbReference type="InterPro" id="IPR001977">
    <property type="entry name" value="Depp_CoAkinase"/>
</dbReference>
<dbReference type="AlphaFoldDB" id="A0A1L3SLK0"/>
<dbReference type="SUPFAM" id="SSF52540">
    <property type="entry name" value="P-loop containing nucleoside triphosphate hydrolases"/>
    <property type="match status" value="1"/>
</dbReference>
<keyword evidence="2 5" id="KW-0547">Nucleotide-binding</keyword>
<dbReference type="Pfam" id="PF01121">
    <property type="entry name" value="CoaE"/>
    <property type="match status" value="1"/>
</dbReference>
<dbReference type="EMBL" id="CP018171">
    <property type="protein sequence ID" value="APH70278.1"/>
    <property type="molecule type" value="Genomic_DNA"/>
</dbReference>
<keyword evidence="5" id="KW-0963">Cytoplasm</keyword>